<dbReference type="EMBL" id="CP043506">
    <property type="protein sequence ID" value="QEO17826.1"/>
    <property type="molecule type" value="Genomic_DNA"/>
</dbReference>
<sequence>MMLTEQQKEHLTNIVVTAALCLREQNMTSGNAYFLRDLGEKLDSSTRPPRALVFDAELMKAQEVVA</sequence>
<proteinExistence type="predicted"/>
<dbReference type="OrthoDB" id="7222329at2"/>
<keyword evidence="2" id="KW-1185">Reference proteome</keyword>
<reference evidence="1 2" key="1">
    <citation type="submission" date="2019-09" db="EMBL/GenBank/DDBJ databases">
        <title>Genome sequencing of strain KACC 21233.</title>
        <authorList>
            <person name="Heo J."/>
            <person name="Kim S.-J."/>
            <person name="Kim J.-S."/>
            <person name="Hong S.-B."/>
            <person name="Kwon S.-W."/>
        </authorList>
    </citation>
    <scope>NUCLEOTIDE SEQUENCE [LARGE SCALE GENOMIC DNA]</scope>
    <source>
        <strain evidence="1 2">KACC 21233</strain>
    </source>
</reference>
<protein>
    <submittedName>
        <fullName evidence="1">Uncharacterized protein</fullName>
    </submittedName>
</protein>
<dbReference type="KEGG" id="acek:FLP30_08860"/>
<dbReference type="RefSeq" id="WP_149279502.1">
    <property type="nucleotide sequence ID" value="NZ_CP043506.1"/>
</dbReference>
<gene>
    <name evidence="1" type="ORF">FLP30_08860</name>
</gene>
<dbReference type="AlphaFoldDB" id="A0A5C1YNE0"/>
<accession>A0A5C1YNE0</accession>
<organism evidence="1 2">
    <name type="scientific">Acetobacter vaccinii</name>
    <dbReference type="NCBI Taxonomy" id="2592655"/>
    <lineage>
        <taxon>Bacteria</taxon>
        <taxon>Pseudomonadati</taxon>
        <taxon>Pseudomonadota</taxon>
        <taxon>Alphaproteobacteria</taxon>
        <taxon>Acetobacterales</taxon>
        <taxon>Acetobacteraceae</taxon>
        <taxon>Acetobacter</taxon>
    </lineage>
</organism>
<dbReference type="Proteomes" id="UP000324536">
    <property type="component" value="Chromosome"/>
</dbReference>
<evidence type="ECO:0000313" key="2">
    <source>
        <dbReference type="Proteomes" id="UP000324536"/>
    </source>
</evidence>
<evidence type="ECO:0000313" key="1">
    <source>
        <dbReference type="EMBL" id="QEO17826.1"/>
    </source>
</evidence>
<name>A0A5C1YNE0_9PROT</name>